<evidence type="ECO:0008006" key="7">
    <source>
        <dbReference type="Google" id="ProtNLM"/>
    </source>
</evidence>
<protein>
    <recommendedName>
        <fullName evidence="7">tRNA dimethylallyltransferase</fullName>
    </recommendedName>
</protein>
<dbReference type="InterPro" id="IPR027417">
    <property type="entry name" value="P-loop_NTPase"/>
</dbReference>
<organism evidence="5 6">
    <name type="scientific">Tuber aestivum</name>
    <name type="common">summer truffle</name>
    <dbReference type="NCBI Taxonomy" id="59557"/>
    <lineage>
        <taxon>Eukaryota</taxon>
        <taxon>Fungi</taxon>
        <taxon>Dikarya</taxon>
        <taxon>Ascomycota</taxon>
        <taxon>Pezizomycotina</taxon>
        <taxon>Pezizomycetes</taxon>
        <taxon>Pezizales</taxon>
        <taxon>Tuberaceae</taxon>
        <taxon>Tuber</taxon>
    </lineage>
</organism>
<dbReference type="Pfam" id="PF01715">
    <property type="entry name" value="IPPT"/>
    <property type="match status" value="1"/>
</dbReference>
<dbReference type="Proteomes" id="UP001412239">
    <property type="component" value="Unassembled WGS sequence"/>
</dbReference>
<comment type="similarity">
    <text evidence="1">Belongs to the IPP transferase family.</text>
</comment>
<keyword evidence="3" id="KW-0547">Nucleotide-binding</keyword>
<dbReference type="HAMAP" id="MF_00185">
    <property type="entry name" value="IPP_trans"/>
    <property type="match status" value="1"/>
</dbReference>
<dbReference type="PIRSF" id="PIRSF039110">
    <property type="entry name" value="IPP_transferase"/>
    <property type="match status" value="1"/>
</dbReference>
<dbReference type="GO" id="GO:0005739">
    <property type="term" value="C:mitochondrion"/>
    <property type="evidence" value="ECO:0007669"/>
    <property type="project" value="TreeGrafter"/>
</dbReference>
<gene>
    <name evidence="5" type="ORF">GSTUAT00006605001</name>
</gene>
<reference evidence="5" key="1">
    <citation type="submission" date="2015-10" db="EMBL/GenBank/DDBJ databases">
        <authorList>
            <person name="Regsiter A."/>
            <person name="william w."/>
        </authorList>
    </citation>
    <scope>NUCLEOTIDE SEQUENCE</scope>
    <source>
        <strain evidence="5">Montdore</strain>
    </source>
</reference>
<proteinExistence type="inferred from homology"/>
<dbReference type="AlphaFoldDB" id="A0A292PS64"/>
<dbReference type="GO" id="GO:0006400">
    <property type="term" value="P:tRNA modification"/>
    <property type="evidence" value="ECO:0007669"/>
    <property type="project" value="TreeGrafter"/>
</dbReference>
<dbReference type="InterPro" id="IPR018022">
    <property type="entry name" value="IPT"/>
</dbReference>
<dbReference type="Gene3D" id="3.40.50.300">
    <property type="entry name" value="P-loop containing nucleotide triphosphate hydrolases"/>
    <property type="match status" value="1"/>
</dbReference>
<evidence type="ECO:0000256" key="4">
    <source>
        <dbReference type="ARBA" id="ARBA00022840"/>
    </source>
</evidence>
<evidence type="ECO:0000313" key="6">
    <source>
        <dbReference type="Proteomes" id="UP001412239"/>
    </source>
</evidence>
<dbReference type="PANTHER" id="PTHR11088:SF89">
    <property type="entry name" value="TRNA DIMETHYLALLYLTRANSFERASE"/>
    <property type="match status" value="1"/>
</dbReference>
<dbReference type="SUPFAM" id="SSF57667">
    <property type="entry name" value="beta-beta-alpha zinc fingers"/>
    <property type="match status" value="1"/>
</dbReference>
<dbReference type="Gene3D" id="1.10.20.140">
    <property type="match status" value="1"/>
</dbReference>
<dbReference type="GO" id="GO:0005524">
    <property type="term" value="F:ATP binding"/>
    <property type="evidence" value="ECO:0007669"/>
    <property type="project" value="UniProtKB-KW"/>
</dbReference>
<evidence type="ECO:0000256" key="2">
    <source>
        <dbReference type="ARBA" id="ARBA00022679"/>
    </source>
</evidence>
<dbReference type="InterPro" id="IPR039657">
    <property type="entry name" value="Dimethylallyltransferase"/>
</dbReference>
<dbReference type="GO" id="GO:0052381">
    <property type="term" value="F:tRNA dimethylallyltransferase activity"/>
    <property type="evidence" value="ECO:0007669"/>
    <property type="project" value="InterPro"/>
</dbReference>
<accession>A0A292PS64</accession>
<evidence type="ECO:0000313" key="5">
    <source>
        <dbReference type="EMBL" id="CUS09330.1"/>
    </source>
</evidence>
<name>A0A292PS64_9PEZI</name>
<keyword evidence="2" id="KW-0808">Transferase</keyword>
<dbReference type="PANTHER" id="PTHR11088">
    <property type="entry name" value="TRNA DIMETHYLALLYLTRANSFERASE"/>
    <property type="match status" value="1"/>
</dbReference>
<evidence type="ECO:0000256" key="1">
    <source>
        <dbReference type="ARBA" id="ARBA00005842"/>
    </source>
</evidence>
<dbReference type="InterPro" id="IPR036236">
    <property type="entry name" value="Znf_C2H2_sf"/>
</dbReference>
<dbReference type="Gene3D" id="3.30.160.60">
    <property type="entry name" value="Classic Zinc Finger"/>
    <property type="match status" value="1"/>
</dbReference>
<dbReference type="SUPFAM" id="SSF52540">
    <property type="entry name" value="P-loop containing nucleoside triphosphate hydrolases"/>
    <property type="match status" value="2"/>
</dbReference>
<evidence type="ECO:0000256" key="3">
    <source>
        <dbReference type="ARBA" id="ARBA00022741"/>
    </source>
</evidence>
<dbReference type="InterPro" id="IPR030666">
    <property type="entry name" value="IPP_transferase_euk"/>
</dbReference>
<dbReference type="EMBL" id="LN891087">
    <property type="protein sequence ID" value="CUS09330.1"/>
    <property type="molecule type" value="Genomic_DNA"/>
</dbReference>
<sequence>MVGPLPPLISVIGATGTGKSQLAVDIALAFNGEIVNSDAMQMYAGLPIITNKPTVAEMRGIPHHLFSFLRIDEVYRVGQFVKEAEKKIEEIRGRGKLPIVVGGTHYYVQSLLFPHSIGIEGEEEHPFLPGAGEDLAVKYPILYFHLSITLRIGGDSPTPELFAELQRVDPAIAEKWHPNDRRKIRRSLQIYYSTDGKQTASEVYAAQRAEKEVSRYRNLVFWVHAEAEALKQRLDARVDKMIDGGMWIEVEEMKKTYDSMEVDMTKGIWQSIGFKEFLPYLQLYASRCQQQQQNPDPGPEEAKEKLRAELEQARTRCIETMKTATRQYARTQTRWIRIKLLNTLRLPSHIYLLNSTDPLAITKTVTNPALALAEQFLASGDPSLPDPRSLSALAEENLKPKREDFSSRPDLWVKKTCEVCGATCINGDMWELHVKSSRHKRLVRKAAMKEEVEGYIRARKEERDRKRVELVRVLERRVEDSAGLEIFDEEEEGGGGIGGI</sequence>
<keyword evidence="4" id="KW-0067">ATP-binding</keyword>
<keyword evidence="6" id="KW-1185">Reference proteome</keyword>